<dbReference type="SUPFAM" id="SSF53448">
    <property type="entry name" value="Nucleotide-diphospho-sugar transferases"/>
    <property type="match status" value="1"/>
</dbReference>
<evidence type="ECO:0000313" key="3">
    <source>
        <dbReference type="EMBL" id="MEM0542021.1"/>
    </source>
</evidence>
<organism evidence="3 4">
    <name type="scientific">Flavobacterium aureirubrum</name>
    <dbReference type="NCBI Taxonomy" id="3133147"/>
    <lineage>
        <taxon>Bacteria</taxon>
        <taxon>Pseudomonadati</taxon>
        <taxon>Bacteroidota</taxon>
        <taxon>Flavobacteriia</taxon>
        <taxon>Flavobacteriales</taxon>
        <taxon>Flavobacteriaceae</taxon>
        <taxon>Flavobacterium</taxon>
    </lineage>
</organism>
<dbReference type="EMBL" id="JBCGDO010000004">
    <property type="protein sequence ID" value="MEM0542021.1"/>
    <property type="molecule type" value="Genomic_DNA"/>
</dbReference>
<dbReference type="RefSeq" id="WP_342695242.1">
    <property type="nucleotide sequence ID" value="NZ_JBCGDO010000004.1"/>
</dbReference>
<keyword evidence="1" id="KW-0812">Transmembrane</keyword>
<gene>
    <name evidence="3" type="ORF">WFZ85_05305</name>
</gene>
<dbReference type="PANTHER" id="PTHR22916">
    <property type="entry name" value="GLYCOSYLTRANSFERASE"/>
    <property type="match status" value="1"/>
</dbReference>
<protein>
    <submittedName>
        <fullName evidence="3">Glycosyltransferase</fullName>
        <ecNumber evidence="3">2.4.-.-</ecNumber>
    </submittedName>
</protein>
<reference evidence="3 4" key="1">
    <citation type="submission" date="2024-03" db="EMBL/GenBank/DDBJ databases">
        <title>Two novel species of the genus Flavobacterium exhibiting potentially degradation of complex polysaccharides.</title>
        <authorList>
            <person name="Lian X."/>
        </authorList>
    </citation>
    <scope>NUCLEOTIDE SEQUENCE [LARGE SCALE GENOMIC DNA]</scope>
    <source>
        <strain evidence="4">j3</strain>
    </source>
</reference>
<proteinExistence type="predicted"/>
<dbReference type="Proteomes" id="UP001460072">
    <property type="component" value="Unassembled WGS sequence"/>
</dbReference>
<feature type="transmembrane region" description="Helical" evidence="1">
    <location>
        <begin position="286"/>
        <end position="306"/>
    </location>
</feature>
<accession>A0ABU9N3P8</accession>
<keyword evidence="3" id="KW-0328">Glycosyltransferase</keyword>
<evidence type="ECO:0000313" key="4">
    <source>
        <dbReference type="Proteomes" id="UP001460072"/>
    </source>
</evidence>
<keyword evidence="4" id="KW-1185">Reference proteome</keyword>
<feature type="domain" description="Glycosyltransferase 2-like" evidence="2">
    <location>
        <begin position="5"/>
        <end position="118"/>
    </location>
</feature>
<dbReference type="Gene3D" id="3.90.550.10">
    <property type="entry name" value="Spore Coat Polysaccharide Biosynthesis Protein SpsA, Chain A"/>
    <property type="match status" value="1"/>
</dbReference>
<keyword evidence="1" id="KW-1133">Transmembrane helix</keyword>
<sequence>MQLVSVSILTYNSALFIEETLESVYNQTYANIELIVSDDCSKDNTVALITKWCEQERVKKRFTDVKIITVPKNTGISANYNRALNAVTGQWIKFCSGDDALRETCLEKNMAYVIKNSEVKVLFSYCRMYVDYFTEDCFLRLNPGRFPSKIINDTIDAAGQYKLLLVSNKIPFTPSVFINTAIHKKFGIIRDDLLFSEDYQLWLGFTKNNIKLHFMEEETMNYRVHDESVSKQKTDYIVNPIYFKTEPSIKALSYPNLPWDLRCAKIYYWYVCHLFKIDFLNKKNKFTLFLFYFITKLINPFHYIIYFKSRYLTQYKNNLFYKYD</sequence>
<dbReference type="Pfam" id="PF00535">
    <property type="entry name" value="Glycos_transf_2"/>
    <property type="match status" value="1"/>
</dbReference>
<evidence type="ECO:0000259" key="2">
    <source>
        <dbReference type="Pfam" id="PF00535"/>
    </source>
</evidence>
<dbReference type="PANTHER" id="PTHR22916:SF3">
    <property type="entry name" value="UDP-GLCNAC:BETAGAL BETA-1,3-N-ACETYLGLUCOSAMINYLTRANSFERASE-LIKE PROTEIN 1"/>
    <property type="match status" value="1"/>
</dbReference>
<comment type="caution">
    <text evidence="3">The sequence shown here is derived from an EMBL/GenBank/DDBJ whole genome shotgun (WGS) entry which is preliminary data.</text>
</comment>
<dbReference type="InterPro" id="IPR029044">
    <property type="entry name" value="Nucleotide-diphossugar_trans"/>
</dbReference>
<keyword evidence="3" id="KW-0808">Transferase</keyword>
<dbReference type="InterPro" id="IPR001173">
    <property type="entry name" value="Glyco_trans_2-like"/>
</dbReference>
<evidence type="ECO:0000256" key="1">
    <source>
        <dbReference type="SAM" id="Phobius"/>
    </source>
</evidence>
<dbReference type="GO" id="GO:0016757">
    <property type="term" value="F:glycosyltransferase activity"/>
    <property type="evidence" value="ECO:0007669"/>
    <property type="project" value="UniProtKB-KW"/>
</dbReference>
<name>A0ABU9N3P8_9FLAO</name>
<dbReference type="EC" id="2.4.-.-" evidence="3"/>
<keyword evidence="1" id="KW-0472">Membrane</keyword>